<dbReference type="InterPro" id="IPR010060">
    <property type="entry name" value="NRPS_synth"/>
</dbReference>
<evidence type="ECO:0000313" key="7">
    <source>
        <dbReference type="EMBL" id="GAA1229130.1"/>
    </source>
</evidence>
<proteinExistence type="predicted"/>
<dbReference type="EMBL" id="BAAALN010000003">
    <property type="protein sequence ID" value="GAA1229130.1"/>
    <property type="molecule type" value="Genomic_DNA"/>
</dbReference>
<evidence type="ECO:0000256" key="5">
    <source>
        <dbReference type="ARBA" id="ARBA00023194"/>
    </source>
</evidence>
<dbReference type="InterPro" id="IPR009081">
    <property type="entry name" value="PP-bd_ACP"/>
</dbReference>
<dbReference type="InterPro" id="IPR023213">
    <property type="entry name" value="CAT-like_dom_sf"/>
</dbReference>
<dbReference type="InterPro" id="IPR045851">
    <property type="entry name" value="AMP-bd_C_sf"/>
</dbReference>
<evidence type="ECO:0000256" key="1">
    <source>
        <dbReference type="ARBA" id="ARBA00001957"/>
    </source>
</evidence>
<comment type="cofactor">
    <cofactor evidence="1">
        <name>pantetheine 4'-phosphate</name>
        <dbReference type="ChEBI" id="CHEBI:47942"/>
    </cofactor>
</comment>
<dbReference type="Pfam" id="PF13193">
    <property type="entry name" value="AMP-binding_C"/>
    <property type="match status" value="2"/>
</dbReference>
<dbReference type="Pfam" id="PF00668">
    <property type="entry name" value="Condensation"/>
    <property type="match status" value="4"/>
</dbReference>
<dbReference type="SUPFAM" id="SSF47336">
    <property type="entry name" value="ACP-like"/>
    <property type="match status" value="2"/>
</dbReference>
<evidence type="ECO:0000313" key="8">
    <source>
        <dbReference type="Proteomes" id="UP001500653"/>
    </source>
</evidence>
<feature type="domain" description="Carrier" evidence="6">
    <location>
        <begin position="967"/>
        <end position="1041"/>
    </location>
</feature>
<accession>A0ABN1VZY3</accession>
<keyword evidence="8" id="KW-1185">Reference proteome</keyword>
<dbReference type="CDD" id="cd17646">
    <property type="entry name" value="A_NRPS_AB3403-like"/>
    <property type="match status" value="1"/>
</dbReference>
<dbReference type="SUPFAM" id="SSF56801">
    <property type="entry name" value="Acetyl-CoA synthetase-like"/>
    <property type="match status" value="2"/>
</dbReference>
<feature type="domain" description="Carrier" evidence="6">
    <location>
        <begin position="2475"/>
        <end position="2549"/>
    </location>
</feature>
<dbReference type="CDD" id="cd19543">
    <property type="entry name" value="DCL_NRPS"/>
    <property type="match status" value="1"/>
</dbReference>
<keyword evidence="4" id="KW-0677">Repeat</keyword>
<evidence type="ECO:0000256" key="3">
    <source>
        <dbReference type="ARBA" id="ARBA00022553"/>
    </source>
</evidence>
<dbReference type="Gene3D" id="3.30.300.30">
    <property type="match status" value="2"/>
</dbReference>
<dbReference type="Gene3D" id="2.30.38.10">
    <property type="entry name" value="Luciferase, Domain 3"/>
    <property type="match status" value="2"/>
</dbReference>
<dbReference type="InterPro" id="IPR036736">
    <property type="entry name" value="ACP-like_sf"/>
</dbReference>
<dbReference type="NCBIfam" id="TIGR01733">
    <property type="entry name" value="AA-adenyl-dom"/>
    <property type="match status" value="2"/>
</dbReference>
<comment type="caution">
    <text evidence="7">The sequence shown here is derived from an EMBL/GenBank/DDBJ whole genome shotgun (WGS) entry which is preliminary data.</text>
</comment>
<dbReference type="Gene3D" id="3.30.559.10">
    <property type="entry name" value="Chloramphenicol acetyltransferase-like domain"/>
    <property type="match status" value="4"/>
</dbReference>
<dbReference type="Pfam" id="PF00501">
    <property type="entry name" value="AMP-binding"/>
    <property type="match status" value="2"/>
</dbReference>
<protein>
    <submittedName>
        <fullName evidence="7">Non-ribosomal peptide synthetase</fullName>
    </submittedName>
</protein>
<dbReference type="InterPro" id="IPR020806">
    <property type="entry name" value="PKS_PP-bd"/>
</dbReference>
<dbReference type="InterPro" id="IPR025110">
    <property type="entry name" value="AMP-bd_C"/>
</dbReference>
<dbReference type="InterPro" id="IPR001242">
    <property type="entry name" value="Condensation_dom"/>
</dbReference>
<dbReference type="Gene3D" id="1.10.1200.10">
    <property type="entry name" value="ACP-like"/>
    <property type="match status" value="2"/>
</dbReference>
<gene>
    <name evidence="7" type="ORF">GCM10009676_09520</name>
</gene>
<evidence type="ECO:0000256" key="2">
    <source>
        <dbReference type="ARBA" id="ARBA00022450"/>
    </source>
</evidence>
<dbReference type="InterPro" id="IPR000873">
    <property type="entry name" value="AMP-dep_synth/lig_dom"/>
</dbReference>
<name>A0ABN1VZY3_9PSEU</name>
<dbReference type="NCBIfam" id="TIGR01720">
    <property type="entry name" value="NRPS-para261"/>
    <property type="match status" value="2"/>
</dbReference>
<reference evidence="7 8" key="1">
    <citation type="journal article" date="2019" name="Int. J. Syst. Evol. Microbiol.">
        <title>The Global Catalogue of Microorganisms (GCM) 10K type strain sequencing project: providing services to taxonomists for standard genome sequencing and annotation.</title>
        <authorList>
            <consortium name="The Broad Institute Genomics Platform"/>
            <consortium name="The Broad Institute Genome Sequencing Center for Infectious Disease"/>
            <person name="Wu L."/>
            <person name="Ma J."/>
        </authorList>
    </citation>
    <scope>NUCLEOTIDE SEQUENCE [LARGE SCALE GENOMIC DNA]</scope>
    <source>
        <strain evidence="7 8">JCM 13023</strain>
    </source>
</reference>
<dbReference type="Pfam" id="PF00550">
    <property type="entry name" value="PP-binding"/>
    <property type="match status" value="2"/>
</dbReference>
<dbReference type="Gene3D" id="3.40.50.980">
    <property type="match status" value="4"/>
</dbReference>
<dbReference type="InterPro" id="IPR010071">
    <property type="entry name" value="AA_adenyl_dom"/>
</dbReference>
<keyword evidence="3" id="KW-0597">Phosphoprotein</keyword>
<dbReference type="Gene3D" id="3.30.559.30">
    <property type="entry name" value="Nonribosomal peptide synthetase, condensation domain"/>
    <property type="match status" value="4"/>
</dbReference>
<dbReference type="SUPFAM" id="SSF52777">
    <property type="entry name" value="CoA-dependent acyltransferases"/>
    <property type="match status" value="8"/>
</dbReference>
<keyword evidence="2" id="KW-0596">Phosphopantetheine</keyword>
<keyword evidence="5" id="KW-0045">Antibiotic biosynthesis</keyword>
<dbReference type="PANTHER" id="PTHR45527:SF1">
    <property type="entry name" value="FATTY ACID SYNTHASE"/>
    <property type="match status" value="1"/>
</dbReference>
<dbReference type="SMART" id="SM00823">
    <property type="entry name" value="PKS_PP"/>
    <property type="match status" value="2"/>
</dbReference>
<dbReference type="NCBIfam" id="NF003417">
    <property type="entry name" value="PRK04813.1"/>
    <property type="match status" value="2"/>
</dbReference>
<organism evidence="7 8">
    <name type="scientific">Prauserella halophila</name>
    <dbReference type="NCBI Taxonomy" id="185641"/>
    <lineage>
        <taxon>Bacteria</taxon>
        <taxon>Bacillati</taxon>
        <taxon>Actinomycetota</taxon>
        <taxon>Actinomycetes</taxon>
        <taxon>Pseudonocardiales</taxon>
        <taxon>Pseudonocardiaceae</taxon>
        <taxon>Prauserella</taxon>
    </lineage>
</organism>
<dbReference type="RefSeq" id="WP_253862731.1">
    <property type="nucleotide sequence ID" value="NZ_BAAALN010000003.1"/>
</dbReference>
<dbReference type="CDD" id="cd05930">
    <property type="entry name" value="A_NRPS"/>
    <property type="match status" value="1"/>
</dbReference>
<dbReference type="PANTHER" id="PTHR45527">
    <property type="entry name" value="NONRIBOSOMAL PEPTIDE SYNTHETASE"/>
    <property type="match status" value="1"/>
</dbReference>
<evidence type="ECO:0000259" key="6">
    <source>
        <dbReference type="PROSITE" id="PS50075"/>
    </source>
</evidence>
<dbReference type="PROSITE" id="PS50075">
    <property type="entry name" value="CARRIER"/>
    <property type="match status" value="2"/>
</dbReference>
<dbReference type="InterPro" id="IPR020845">
    <property type="entry name" value="AMP-binding_CS"/>
</dbReference>
<sequence length="3054" mass="329328">MRSTEPTALPLTQAQSGVWIAQRLDPTNPIYTIAEYVDIAGAIDPAVLERALHRVVAEADALRVRFEDSDGATKQVVRSEVDFDLEVVDIGDTDDAPDRALAWMRRRQERPLDPGSGATFEFALLRLGPRRSIWYQRYHHSVLDGVGMTVIERRVAAVYSELAGGEPAGTDTEPAPLTTLLEGEADYRASAALTADEEYWAGELARAPEPTTLGAGHPSVPNRLERHTVRLGPEELARIRDLAREAEVGWPSVLVGALGTYLSRLTGADDMVLGIPAAARPSRHTRDVPGMASNIVPLRLRLPMTLTVGDLLTHTARQLRDVGRHQRYRYEDLRRSRKLLTDDARLTGPHVNLVLGDYTLEFAGVPATMTSLAGGPVDDLSLAVDARCEDGGVKLVFDANPELYSPDAVAAHAERFTALVRRLVEHEVTDPVANLTVATDEERELVLSAWNDTARPDPATTLVELLETQAAATPDAIAVTSGDTRLSYGLLHARAERLARALVRRGVGPETFVAVCLPRTAPLMVALLGVLKAGGAYLPVDPGYPDDRIELMLDDARPVLGLTSTGVDHTVARAGMPWLDLDEITEQDGDLESGPLSQSELLAPLRPEHAAYVIYTSGSTGRPKGVVVGHAAVAELMLWAKSDFGPDRLSEVLASTSLNFDVSVFEMFGPLCCGGHIELVRDLLALADRPDGWSGTLLSGVPSALAQLLTHGDTEIHADDLVLAGEGLSLGVAGRIQEAIPSGRLANIYGPTEATVYSTAWYADGPVDAAPPIGKPIRNTRTYVLDGALRPVPPGETGELYLAGEGLARGYLNRSALTAERFVADPYGPPGSRMYRTGDVVRWNAHGDIEYLGRSDHQVKVRGFRIEPSEIETVLARRDEIAEVAVLVREDQPGVRQLVAYVVPHDESDEAVVDSDELRRHVADSLPEYMVPAAFTALTRLPLDPNGKLDRKALPVPEYRSAGGGRAPATETERVLCELFASVLGVDEVGADDSFFDRGGDSIIAIQLVGKARRAGLTLTPRQVFTTKTAAELATLATTASVEETAAVEDVSAVGDLPLLPIAHWLRERGGPIDSVHQAVVVNTPAGATERDMSRTLQDVLEHHDALRLRMSPDWRPTVDPPGTASVREVLRHVDVPSGTDPAALLDEHSAVWRELSLADGVLLRAVWFDAGTDRTGLLLLVAHHLLVDGVSWRILLDDLGHAWRGEDPLPVGTSLRAFATALQDTDRSAELSLWHRQLATPDPDLGSRRFDPAVDTAGTARQWTFTVPGRQSAAVLQTVPATFATGPREVLLTALALALEHWRASRGGAAGGVLVDVEGHGREQLVPGADLSRTVGWFTALFPFGIDLDGIDVTEAIAGGPAAGTALKRVKQALADLPDNGAGFGALRYLDDRGAALAEHRPPQVGFNFLGRLDVGDEEWGLADRIPDAPTAPDTRLAHAVEINTFATPDDRVVVGVTSARGVLADDESDALMDVWQTAMSGLALHAESYGGSAVHTPSDFPLVRLDQSTVEELENEYGPRIDILPVTPLQRGLRFHALFDTEGSDVYTMQFTFDLTGDVDVPALRTALREVTRRHPNMLAAFPRPDLQVVPTGALPDAEFTEIDLSAHDAADRDAELERVLADDRARRFDLTRPPLLRMMVVHTGGRRSTLVLTNHHILLDGWSMPIVARELFALYSTDTPGLPPAARYADYLGWLLDQDPGRSERAWTEELAGLEEPTLLAPARGTPHARRPGRITTTLGTDDMAALTELARTHGLTLNTVVQGAWGVLLAALTGRTDVCFGATVSGRPADLAGVETMVGLLINTVPVRVEAGHDESITDVLTRLQSRQAGLMSHQHLGLAEIQRAVGMEELFDTLTVFENYPRDPAQLRAEGSGLGVTDIDGNDATHYPLTLVVTDGDVLELRLDYQPDLFGGDDAGMIMDRFRRVLSAFARDSHARIGTIDVLSADERRLVVHEFNDTDRPVTPTTLPAIFAEQAARTPDRPALMFDERSVSYAELDAAANRLARHLIESGVSPGELVALAVPRSVELVVAMYAIHKAGGAYLPVDTDYPSERIAFMLDDARPALLITTADTELPATDLPTLLMDGEDAAAARERYSPDPVSDADRTEPLTPHHPAYVIYTSGSTGRPKGVMVGHRGIVNRLRWMQHTYRLDESDRVLQKTPAGFDVSVWEFFWPLQTGAALVVAEPEGHRDPLYLAELIDSARVTTVHFVPSMLHAFLESLPPDSCLGLRRVLCSGEALQPELVRRLSKRIDAGLHNLYGPTEASVDVTSWVCSADEPTVPIGRPVWNTRLYVLDGGLRHMPPGVSGELYIAGDQLASGYLGRPGLTAERFVPDPHGQPGERMYRTGDLARWRPDGALEYLGRGDDQVKIRGLRIEPGEIEEVLAEHDDVTAVTVLTREDAPGGRRLVAYVVGPAETDDLRKFADARLPEHMVPTGFVPLPELPLTPNGKLDRKALPAPDFAAGGGGRGAGTPMETALATLFAEVLGVPEVSAEDNFFDRGGDSIMSIQLASRAKQAGIGITPREVFQARTVADIAALARELDTTAMSEPADAGVGDVVPTPFAHWLLDEAGDIAGFHQSMVLTTPAGLTVDTLTSMIAALLDHHDALRMRIHRNELTDLDDDPDDTVWHAEITPRGTVSAANVLTHVAAGEHDPADAATALAEYARTARDELDPDSGRMARVVWFDAGADLPGRLLLVLHHLVVDGVSWRILTEDLARLWSGRDPLPVGTSYRSWGAVLTEQAVVRASELPVWLDQVATPDRRLGARAVDPDTDTTASARSVTVEASTSDTEMVLTELPALYRAGVQDVLLTALGLAIADWRGETGPTVVDVEGHGRADPAGTDTSRTVGWFTTSYPVRLDPLPPDGDPHAGGRLADTALKRVKEQLRALPGEGLGYGLLRRLNPDTAPTLANCPQPQVGFNYLGRIPAPGEPTAWEPAPENAGIGGGAGEGMCLPHALEITAVTRDAADGPRLSATWLYPAGVLEEHQVRGIADRWVAALSSLAAHAHDGGAGGLTPSDVMASLSQEDLESFEDELDIDPNTDWEM</sequence>
<evidence type="ECO:0000256" key="4">
    <source>
        <dbReference type="ARBA" id="ARBA00022737"/>
    </source>
</evidence>
<dbReference type="Proteomes" id="UP001500653">
    <property type="component" value="Unassembled WGS sequence"/>
</dbReference>
<dbReference type="PROSITE" id="PS00455">
    <property type="entry name" value="AMP_BINDING"/>
    <property type="match status" value="2"/>
</dbReference>